<feature type="transmembrane region" description="Helical" evidence="1">
    <location>
        <begin position="151"/>
        <end position="172"/>
    </location>
</feature>
<dbReference type="RefSeq" id="WP_169493553.1">
    <property type="nucleotide sequence ID" value="NZ_JABBGM010000004.1"/>
</dbReference>
<gene>
    <name evidence="2" type="ORF">HHL27_11585</name>
</gene>
<feature type="transmembrane region" description="Helical" evidence="1">
    <location>
        <begin position="86"/>
        <end position="108"/>
    </location>
</feature>
<keyword evidence="1" id="KW-0472">Membrane</keyword>
<evidence type="ECO:0000313" key="3">
    <source>
        <dbReference type="Proteomes" id="UP000583556"/>
    </source>
</evidence>
<keyword evidence="1" id="KW-1133">Transmembrane helix</keyword>
<proteinExistence type="predicted"/>
<dbReference type="Proteomes" id="UP000583556">
    <property type="component" value="Unassembled WGS sequence"/>
</dbReference>
<evidence type="ECO:0000313" key="2">
    <source>
        <dbReference type="EMBL" id="NML94306.1"/>
    </source>
</evidence>
<keyword evidence="3" id="KW-1185">Reference proteome</keyword>
<feature type="transmembrane region" description="Helical" evidence="1">
    <location>
        <begin position="120"/>
        <end position="145"/>
    </location>
</feature>
<reference evidence="2 3" key="1">
    <citation type="submission" date="2020-04" db="EMBL/GenBank/DDBJ databases">
        <title>Novosphingobium sp. TW-4 isolated from soil.</title>
        <authorList>
            <person name="Dahal R.H."/>
            <person name="Chaudhary D.K."/>
        </authorList>
    </citation>
    <scope>NUCLEOTIDE SEQUENCE [LARGE SCALE GENOMIC DNA]</scope>
    <source>
        <strain evidence="2 3">TW-4</strain>
    </source>
</reference>
<organism evidence="2 3">
    <name type="scientific">Novosphingobium olei</name>
    <dbReference type="NCBI Taxonomy" id="2728851"/>
    <lineage>
        <taxon>Bacteria</taxon>
        <taxon>Pseudomonadati</taxon>
        <taxon>Pseudomonadota</taxon>
        <taxon>Alphaproteobacteria</taxon>
        <taxon>Sphingomonadales</taxon>
        <taxon>Sphingomonadaceae</taxon>
        <taxon>Novosphingobium</taxon>
    </lineage>
</organism>
<sequence length="183" mass="19457">MIGGRFAGGAARVRNPINRAPSLLLAVGLPWLAIMLAAMASFSPIIASAPVLPPLSFMMLLGWRMLRPTLLPVWAGLPLGAWDDLFSGQPFGSGIVLFSGAMLAMEAIDARFLWRGFAQDWLAGAALLAAYLLLSAGFAGLAAGYPLPMTIGPQLLLAVVLFPPVTRIVAVIDRLRLLPLKRI</sequence>
<comment type="caution">
    <text evidence="2">The sequence shown here is derived from an EMBL/GenBank/DDBJ whole genome shotgun (WGS) entry which is preliminary data.</text>
</comment>
<protein>
    <submittedName>
        <fullName evidence="2">Rod shape-determining protein MreD</fullName>
    </submittedName>
</protein>
<name>A0A7Y0BR12_9SPHN</name>
<keyword evidence="1" id="KW-0812">Transmembrane</keyword>
<dbReference type="AlphaFoldDB" id="A0A7Y0BR12"/>
<accession>A0A7Y0BR12</accession>
<feature type="transmembrane region" description="Helical" evidence="1">
    <location>
        <begin position="20"/>
        <end position="38"/>
    </location>
</feature>
<dbReference type="EMBL" id="JABBGM010000004">
    <property type="protein sequence ID" value="NML94306.1"/>
    <property type="molecule type" value="Genomic_DNA"/>
</dbReference>
<evidence type="ECO:0000256" key="1">
    <source>
        <dbReference type="SAM" id="Phobius"/>
    </source>
</evidence>